<feature type="transmembrane region" description="Helical" evidence="1">
    <location>
        <begin position="70"/>
        <end position="96"/>
    </location>
</feature>
<feature type="transmembrane region" description="Helical" evidence="1">
    <location>
        <begin position="108"/>
        <end position="126"/>
    </location>
</feature>
<keyword evidence="1" id="KW-0472">Membrane</keyword>
<proteinExistence type="predicted"/>
<reference evidence="3" key="1">
    <citation type="journal article" date="2019" name="Int. J. Syst. Evol. Microbiol.">
        <title>The Global Catalogue of Microorganisms (GCM) 10K type strain sequencing project: providing services to taxonomists for standard genome sequencing and annotation.</title>
        <authorList>
            <consortium name="The Broad Institute Genomics Platform"/>
            <consortium name="The Broad Institute Genome Sequencing Center for Infectious Disease"/>
            <person name="Wu L."/>
            <person name="Ma J."/>
        </authorList>
    </citation>
    <scope>NUCLEOTIDE SEQUENCE [LARGE SCALE GENOMIC DNA]</scope>
    <source>
        <strain evidence="3">CGMCC 4.7192</strain>
    </source>
</reference>
<sequence>MSKGTLFLSPFRLVNLKLLVISIFIHPMFTPTKLALFIYSIILASEIIIVFRILLKAQQMKPFIPAKLEFIFFGFLLSGMMSSIVTFIAIVQTIGFTHGLFITWLETWLSSWVVAFPVVLVVAPLVRKTIHKLVVSTN</sequence>
<name>A0ABW5BJB8_9PROT</name>
<feature type="transmembrane region" description="Helical" evidence="1">
    <location>
        <begin position="35"/>
        <end position="55"/>
    </location>
</feature>
<accession>A0ABW5BJB8</accession>
<dbReference type="Pfam" id="PF11391">
    <property type="entry name" value="DUF2798"/>
    <property type="match status" value="1"/>
</dbReference>
<evidence type="ECO:0000313" key="3">
    <source>
        <dbReference type="Proteomes" id="UP001597294"/>
    </source>
</evidence>
<evidence type="ECO:0000313" key="2">
    <source>
        <dbReference type="EMBL" id="MFD2205281.1"/>
    </source>
</evidence>
<protein>
    <submittedName>
        <fullName evidence="2">DUF2798 domain-containing protein</fullName>
    </submittedName>
</protein>
<feature type="transmembrane region" description="Helical" evidence="1">
    <location>
        <begin position="12"/>
        <end position="29"/>
    </location>
</feature>
<evidence type="ECO:0000256" key="1">
    <source>
        <dbReference type="SAM" id="Phobius"/>
    </source>
</evidence>
<dbReference type="InterPro" id="IPR021529">
    <property type="entry name" value="DUF2798"/>
</dbReference>
<gene>
    <name evidence="2" type="ORF">ACFSKO_06660</name>
</gene>
<dbReference type="EMBL" id="JBHUII010000003">
    <property type="protein sequence ID" value="MFD2205281.1"/>
    <property type="molecule type" value="Genomic_DNA"/>
</dbReference>
<dbReference type="RefSeq" id="WP_380249734.1">
    <property type="nucleotide sequence ID" value="NZ_JBHUII010000003.1"/>
</dbReference>
<organism evidence="2 3">
    <name type="scientific">Kiloniella antarctica</name>
    <dbReference type="NCBI Taxonomy" id="1550907"/>
    <lineage>
        <taxon>Bacteria</taxon>
        <taxon>Pseudomonadati</taxon>
        <taxon>Pseudomonadota</taxon>
        <taxon>Alphaproteobacteria</taxon>
        <taxon>Rhodospirillales</taxon>
        <taxon>Kiloniellaceae</taxon>
        <taxon>Kiloniella</taxon>
    </lineage>
</organism>
<keyword evidence="3" id="KW-1185">Reference proteome</keyword>
<comment type="caution">
    <text evidence="2">The sequence shown here is derived from an EMBL/GenBank/DDBJ whole genome shotgun (WGS) entry which is preliminary data.</text>
</comment>
<keyword evidence="1" id="KW-1133">Transmembrane helix</keyword>
<keyword evidence="1" id="KW-0812">Transmembrane</keyword>
<dbReference type="Proteomes" id="UP001597294">
    <property type="component" value="Unassembled WGS sequence"/>
</dbReference>